<dbReference type="InterPro" id="IPR007530">
    <property type="entry name" value="Aminoglycoside_adenylylTfrase"/>
</dbReference>
<sequence>MVQGRIKMCRRTFSKIMMWFMQYPDEHLDFPSDKEDFYGWLMQFRDGNRFLSQCWKICKVYV</sequence>
<name>A0A3E4LLA7_9FIRM</name>
<dbReference type="Pfam" id="PF04439">
    <property type="entry name" value="Adenyl_transf"/>
    <property type="match status" value="1"/>
</dbReference>
<dbReference type="Proteomes" id="UP000261052">
    <property type="component" value="Unassembled WGS sequence"/>
</dbReference>
<accession>A0A3E4LLA7</accession>
<comment type="caution">
    <text evidence="1">The sequence shown here is derived from an EMBL/GenBank/DDBJ whole genome shotgun (WGS) entry which is preliminary data.</text>
</comment>
<proteinExistence type="predicted"/>
<evidence type="ECO:0000313" key="2">
    <source>
        <dbReference type="Proteomes" id="UP000261052"/>
    </source>
</evidence>
<organism evidence="1 2">
    <name type="scientific">Agathobacter rectalis</name>
    <dbReference type="NCBI Taxonomy" id="39491"/>
    <lineage>
        <taxon>Bacteria</taxon>
        <taxon>Bacillati</taxon>
        <taxon>Bacillota</taxon>
        <taxon>Clostridia</taxon>
        <taxon>Lachnospirales</taxon>
        <taxon>Lachnospiraceae</taxon>
        <taxon>Agathobacter</taxon>
    </lineage>
</organism>
<evidence type="ECO:0000313" key="1">
    <source>
        <dbReference type="EMBL" id="RGK38267.1"/>
    </source>
</evidence>
<gene>
    <name evidence="1" type="ORF">DXD13_15865</name>
</gene>
<reference evidence="1 2" key="1">
    <citation type="submission" date="2018-08" db="EMBL/GenBank/DDBJ databases">
        <title>A genome reference for cultivated species of the human gut microbiota.</title>
        <authorList>
            <person name="Zou Y."/>
            <person name="Xue W."/>
            <person name="Luo G."/>
        </authorList>
    </citation>
    <scope>NUCLEOTIDE SEQUENCE [LARGE SCALE GENOMIC DNA]</scope>
    <source>
        <strain evidence="1 2">TF11-15AC</strain>
    </source>
</reference>
<protein>
    <submittedName>
        <fullName evidence="1">Uncharacterized protein</fullName>
    </submittedName>
</protein>
<dbReference type="AlphaFoldDB" id="A0A3E4LLA7"/>
<dbReference type="EMBL" id="QSQP01000040">
    <property type="protein sequence ID" value="RGK38267.1"/>
    <property type="molecule type" value="Genomic_DNA"/>
</dbReference>